<evidence type="ECO:0000313" key="3">
    <source>
        <dbReference type="Proteomes" id="UP001055153"/>
    </source>
</evidence>
<proteinExistence type="predicted"/>
<reference evidence="2" key="1">
    <citation type="journal article" date="2021" name="Front. Microbiol.">
        <title>Comprehensive Comparative Genomics and Phenotyping of Methylobacterium Species.</title>
        <authorList>
            <person name="Alessa O."/>
            <person name="Ogura Y."/>
            <person name="Fujitani Y."/>
            <person name="Takami H."/>
            <person name="Hayashi T."/>
            <person name="Sahin N."/>
            <person name="Tani A."/>
        </authorList>
    </citation>
    <scope>NUCLEOTIDE SEQUENCE</scope>
    <source>
        <strain evidence="2">DSM 17168</strain>
    </source>
</reference>
<evidence type="ECO:0008006" key="4">
    <source>
        <dbReference type="Google" id="ProtNLM"/>
    </source>
</evidence>
<feature type="compositionally biased region" description="Basic and acidic residues" evidence="1">
    <location>
        <begin position="31"/>
        <end position="50"/>
    </location>
</feature>
<organism evidence="2 3">
    <name type="scientific">Methylobacterium isbiliense</name>
    <dbReference type="NCBI Taxonomy" id="315478"/>
    <lineage>
        <taxon>Bacteria</taxon>
        <taxon>Pseudomonadati</taxon>
        <taxon>Pseudomonadota</taxon>
        <taxon>Alphaproteobacteria</taxon>
        <taxon>Hyphomicrobiales</taxon>
        <taxon>Methylobacteriaceae</taxon>
        <taxon>Methylobacterium</taxon>
    </lineage>
</organism>
<name>A0ABQ4SEB6_9HYPH</name>
<evidence type="ECO:0000313" key="2">
    <source>
        <dbReference type="EMBL" id="GJE00263.1"/>
    </source>
</evidence>
<protein>
    <recommendedName>
        <fullName evidence="4">Transposase</fullName>
    </recommendedName>
</protein>
<gene>
    <name evidence="2" type="ORF">GMJLKIPL_2183</name>
</gene>
<accession>A0ABQ4SEB6</accession>
<keyword evidence="3" id="KW-1185">Reference proteome</keyword>
<dbReference type="EMBL" id="BPQQ01000022">
    <property type="protein sequence ID" value="GJE00263.1"/>
    <property type="molecule type" value="Genomic_DNA"/>
</dbReference>
<comment type="caution">
    <text evidence="2">The sequence shown here is derived from an EMBL/GenBank/DDBJ whole genome shotgun (WGS) entry which is preliminary data.</text>
</comment>
<evidence type="ECO:0000256" key="1">
    <source>
        <dbReference type="SAM" id="MobiDB-lite"/>
    </source>
</evidence>
<reference evidence="2" key="2">
    <citation type="submission" date="2021-08" db="EMBL/GenBank/DDBJ databases">
        <authorList>
            <person name="Tani A."/>
            <person name="Ola A."/>
            <person name="Ogura Y."/>
            <person name="Katsura K."/>
            <person name="Hayashi T."/>
        </authorList>
    </citation>
    <scope>NUCLEOTIDE SEQUENCE</scope>
    <source>
        <strain evidence="2">DSM 17168</strain>
    </source>
</reference>
<feature type="region of interest" description="Disordered" evidence="1">
    <location>
        <begin position="28"/>
        <end position="50"/>
    </location>
</feature>
<sequence>MHGLLGLYNAKHLTDDLTAAVLASPCAIENPAREGKNEGRHQRKRDLTAA</sequence>
<dbReference type="Proteomes" id="UP001055153">
    <property type="component" value="Unassembled WGS sequence"/>
</dbReference>
<dbReference type="RefSeq" id="WP_238235139.1">
    <property type="nucleotide sequence ID" value="NZ_BPQQ01000022.1"/>
</dbReference>